<dbReference type="Proteomes" id="UP000887159">
    <property type="component" value="Unassembled WGS sequence"/>
</dbReference>
<dbReference type="AlphaFoldDB" id="A0A8X6RPU1"/>
<evidence type="ECO:0000313" key="2">
    <source>
        <dbReference type="Proteomes" id="UP000887159"/>
    </source>
</evidence>
<evidence type="ECO:0000313" key="1">
    <source>
        <dbReference type="EMBL" id="GFX96594.1"/>
    </source>
</evidence>
<gene>
    <name evidence="1" type="ORF">TNCV_243811</name>
</gene>
<dbReference type="EMBL" id="BMAU01021193">
    <property type="protein sequence ID" value="GFX96594.1"/>
    <property type="molecule type" value="Genomic_DNA"/>
</dbReference>
<organism evidence="1 2">
    <name type="scientific">Trichonephila clavipes</name>
    <name type="common">Golden silk orbweaver</name>
    <name type="synonym">Nephila clavipes</name>
    <dbReference type="NCBI Taxonomy" id="2585209"/>
    <lineage>
        <taxon>Eukaryota</taxon>
        <taxon>Metazoa</taxon>
        <taxon>Ecdysozoa</taxon>
        <taxon>Arthropoda</taxon>
        <taxon>Chelicerata</taxon>
        <taxon>Arachnida</taxon>
        <taxon>Araneae</taxon>
        <taxon>Araneomorphae</taxon>
        <taxon>Entelegynae</taxon>
        <taxon>Araneoidea</taxon>
        <taxon>Nephilidae</taxon>
        <taxon>Trichonephila</taxon>
    </lineage>
</organism>
<sequence length="140" mass="16125">MVDFQPWTPRKIPVCATGAHSELVTPVTKRLQSTHFHVDRARHHWNWTWIYRVLPNLTEKFRGAIVGSMRMTNHHRTLCSKPRLGGVMCKICYGGCDVDWNKIKAKRGHPIPTEESLSDVFVQIRGADNVSRSDYDPCLR</sequence>
<proteinExistence type="predicted"/>
<name>A0A8X6RPU1_TRICX</name>
<reference evidence="1" key="1">
    <citation type="submission" date="2020-08" db="EMBL/GenBank/DDBJ databases">
        <title>Multicomponent nature underlies the extraordinary mechanical properties of spider dragline silk.</title>
        <authorList>
            <person name="Kono N."/>
            <person name="Nakamura H."/>
            <person name="Mori M."/>
            <person name="Yoshida Y."/>
            <person name="Ohtoshi R."/>
            <person name="Malay A.D."/>
            <person name="Moran D.A.P."/>
            <person name="Tomita M."/>
            <person name="Numata K."/>
            <person name="Arakawa K."/>
        </authorList>
    </citation>
    <scope>NUCLEOTIDE SEQUENCE</scope>
</reference>
<comment type="caution">
    <text evidence="1">The sequence shown here is derived from an EMBL/GenBank/DDBJ whole genome shotgun (WGS) entry which is preliminary data.</text>
</comment>
<protein>
    <submittedName>
        <fullName evidence="1">Uncharacterized protein</fullName>
    </submittedName>
</protein>
<accession>A0A8X6RPU1</accession>
<keyword evidence="2" id="KW-1185">Reference proteome</keyword>